<name>A0A928X430_LEPEC</name>
<evidence type="ECO:0000256" key="9">
    <source>
        <dbReference type="HAMAP-Rule" id="MF_00009"/>
    </source>
</evidence>
<evidence type="ECO:0000313" key="10">
    <source>
        <dbReference type="EMBL" id="MBE9066173.1"/>
    </source>
</evidence>
<dbReference type="SUPFAM" id="SSF55486">
    <property type="entry name" value="Metalloproteases ('zincins'), catalytic domain"/>
    <property type="match status" value="1"/>
</dbReference>
<dbReference type="GO" id="GO:0004222">
    <property type="term" value="F:metalloendopeptidase activity"/>
    <property type="evidence" value="ECO:0007669"/>
    <property type="project" value="InterPro"/>
</dbReference>
<evidence type="ECO:0000256" key="7">
    <source>
        <dbReference type="ARBA" id="ARBA00022801"/>
    </source>
</evidence>
<evidence type="ECO:0000256" key="3">
    <source>
        <dbReference type="ARBA" id="ARBA00022552"/>
    </source>
</evidence>
<dbReference type="HAMAP" id="MF_00009">
    <property type="entry name" value="Endoribonucl_YbeY"/>
    <property type="match status" value="1"/>
</dbReference>
<evidence type="ECO:0000256" key="5">
    <source>
        <dbReference type="ARBA" id="ARBA00022723"/>
    </source>
</evidence>
<dbReference type="GO" id="GO:0008270">
    <property type="term" value="F:zinc ion binding"/>
    <property type="evidence" value="ECO:0007669"/>
    <property type="project" value="UniProtKB-UniRule"/>
</dbReference>
<evidence type="ECO:0000256" key="8">
    <source>
        <dbReference type="ARBA" id="ARBA00022833"/>
    </source>
</evidence>
<keyword evidence="11" id="KW-1185">Reference proteome</keyword>
<dbReference type="Gene3D" id="3.40.390.30">
    <property type="entry name" value="Metalloproteases ('zincins'), catalytic domain"/>
    <property type="match status" value="1"/>
</dbReference>
<gene>
    <name evidence="9 10" type="primary">ybeY</name>
    <name evidence="10" type="ORF">IQ260_05865</name>
</gene>
<reference evidence="10" key="1">
    <citation type="submission" date="2020-10" db="EMBL/GenBank/DDBJ databases">
        <authorList>
            <person name="Castelo-Branco R."/>
            <person name="Eusebio N."/>
            <person name="Adriana R."/>
            <person name="Vieira A."/>
            <person name="Brugerolle De Fraissinette N."/>
            <person name="Rezende De Castro R."/>
            <person name="Schneider M.P."/>
            <person name="Vasconcelos V."/>
            <person name="Leao P.N."/>
        </authorList>
    </citation>
    <scope>NUCLEOTIDE SEQUENCE</scope>
    <source>
        <strain evidence="10">LEGE 11479</strain>
    </source>
</reference>
<comment type="function">
    <text evidence="9">Single strand-specific metallo-endoribonuclease involved in late-stage 70S ribosome quality control and in maturation of the 3' terminus of the 16S rRNA.</text>
</comment>
<dbReference type="PANTHER" id="PTHR46986:SF1">
    <property type="entry name" value="ENDORIBONUCLEASE YBEY, CHLOROPLASTIC"/>
    <property type="match status" value="1"/>
</dbReference>
<accession>A0A928X430</accession>
<dbReference type="NCBIfam" id="TIGR00043">
    <property type="entry name" value="rRNA maturation RNase YbeY"/>
    <property type="match status" value="1"/>
</dbReference>
<dbReference type="AlphaFoldDB" id="A0A928X430"/>
<evidence type="ECO:0000256" key="4">
    <source>
        <dbReference type="ARBA" id="ARBA00022722"/>
    </source>
</evidence>
<dbReference type="GO" id="GO:0004521">
    <property type="term" value="F:RNA endonuclease activity"/>
    <property type="evidence" value="ECO:0007669"/>
    <property type="project" value="UniProtKB-UniRule"/>
</dbReference>
<evidence type="ECO:0000256" key="1">
    <source>
        <dbReference type="ARBA" id="ARBA00010875"/>
    </source>
</evidence>
<dbReference type="PANTHER" id="PTHR46986">
    <property type="entry name" value="ENDORIBONUCLEASE YBEY, CHLOROPLASTIC"/>
    <property type="match status" value="1"/>
</dbReference>
<keyword evidence="7 9" id="KW-0378">Hydrolase</keyword>
<evidence type="ECO:0000256" key="6">
    <source>
        <dbReference type="ARBA" id="ARBA00022759"/>
    </source>
</evidence>
<protein>
    <recommendedName>
        <fullName evidence="9">Endoribonuclease YbeY</fullName>
        <ecNumber evidence="9">3.1.-.-</ecNumber>
    </recommendedName>
</protein>
<dbReference type="EC" id="3.1.-.-" evidence="9"/>
<dbReference type="Pfam" id="PF02130">
    <property type="entry name" value="YbeY"/>
    <property type="match status" value="1"/>
</dbReference>
<dbReference type="PROSITE" id="PS01306">
    <property type="entry name" value="UPF0054"/>
    <property type="match status" value="1"/>
</dbReference>
<feature type="binding site" evidence="9">
    <location>
        <position position="147"/>
    </location>
    <ligand>
        <name>Zn(2+)</name>
        <dbReference type="ChEBI" id="CHEBI:29105"/>
        <note>catalytic</note>
    </ligand>
</feature>
<dbReference type="InterPro" id="IPR020549">
    <property type="entry name" value="YbeY_CS"/>
</dbReference>
<evidence type="ECO:0000313" key="11">
    <source>
        <dbReference type="Proteomes" id="UP000615026"/>
    </source>
</evidence>
<proteinExistence type="inferred from homology"/>
<dbReference type="EMBL" id="JADEXP010000031">
    <property type="protein sequence ID" value="MBE9066173.1"/>
    <property type="molecule type" value="Genomic_DNA"/>
</dbReference>
<evidence type="ECO:0000256" key="2">
    <source>
        <dbReference type="ARBA" id="ARBA00022517"/>
    </source>
</evidence>
<comment type="subcellular location">
    <subcellularLocation>
        <location evidence="9">Cytoplasm</location>
    </subcellularLocation>
</comment>
<comment type="caution">
    <text evidence="10">The sequence shown here is derived from an EMBL/GenBank/DDBJ whole genome shotgun (WGS) entry which is preliminary data.</text>
</comment>
<keyword evidence="2 9" id="KW-0690">Ribosome biogenesis</keyword>
<keyword evidence="5 9" id="KW-0479">Metal-binding</keyword>
<keyword evidence="8 9" id="KW-0862">Zinc</keyword>
<dbReference type="GO" id="GO:0005737">
    <property type="term" value="C:cytoplasm"/>
    <property type="evidence" value="ECO:0007669"/>
    <property type="project" value="UniProtKB-SubCell"/>
</dbReference>
<dbReference type="Proteomes" id="UP000615026">
    <property type="component" value="Unassembled WGS sequence"/>
</dbReference>
<keyword evidence="4 9" id="KW-0540">Nuclease</keyword>
<keyword evidence="6 9" id="KW-0255">Endonuclease</keyword>
<feature type="binding site" evidence="9">
    <location>
        <position position="137"/>
    </location>
    <ligand>
        <name>Zn(2+)</name>
        <dbReference type="ChEBI" id="CHEBI:29105"/>
        <note>catalytic</note>
    </ligand>
</feature>
<sequence length="174" mass="19750">MLTQYLSPEIDLWVDTTELVPAQSSGLPTPQTWQIWFETWLSELQPTASPINQYEVSLLLTNDATIQQLNATYRHQDQATDVLAFATQDTDMPGAEVIYQSSPRPLGDVIISVETAQRQRHNDHYTLSQELAWLAAHGLLHLLGWDHPDDASLKIMLDKQYRLLETINLIGLEV</sequence>
<organism evidence="10 11">
    <name type="scientific">Leptolyngbya cf. ectocarpi LEGE 11479</name>
    <dbReference type="NCBI Taxonomy" id="1828722"/>
    <lineage>
        <taxon>Bacteria</taxon>
        <taxon>Bacillati</taxon>
        <taxon>Cyanobacteriota</taxon>
        <taxon>Cyanophyceae</taxon>
        <taxon>Leptolyngbyales</taxon>
        <taxon>Leptolyngbyaceae</taxon>
        <taxon>Leptolyngbya group</taxon>
        <taxon>Leptolyngbya</taxon>
    </lineage>
</organism>
<keyword evidence="9" id="KW-0963">Cytoplasm</keyword>
<feature type="binding site" evidence="9">
    <location>
        <position position="141"/>
    </location>
    <ligand>
        <name>Zn(2+)</name>
        <dbReference type="ChEBI" id="CHEBI:29105"/>
        <note>catalytic</note>
    </ligand>
</feature>
<comment type="cofactor">
    <cofactor evidence="9">
        <name>Zn(2+)</name>
        <dbReference type="ChEBI" id="CHEBI:29105"/>
    </cofactor>
    <text evidence="9">Binds 1 zinc ion.</text>
</comment>
<keyword evidence="3 9" id="KW-0698">rRNA processing</keyword>
<comment type="similarity">
    <text evidence="1 9">Belongs to the endoribonuclease YbeY family.</text>
</comment>
<dbReference type="GO" id="GO:0006364">
    <property type="term" value="P:rRNA processing"/>
    <property type="evidence" value="ECO:0007669"/>
    <property type="project" value="UniProtKB-UniRule"/>
</dbReference>
<dbReference type="InterPro" id="IPR023091">
    <property type="entry name" value="MetalPrtase_cat_dom_sf_prd"/>
</dbReference>
<dbReference type="InterPro" id="IPR002036">
    <property type="entry name" value="YbeY"/>
</dbReference>